<evidence type="ECO:0000256" key="6">
    <source>
        <dbReference type="ARBA" id="ARBA00022898"/>
    </source>
</evidence>
<dbReference type="SUPFAM" id="SSF53383">
    <property type="entry name" value="PLP-dependent transferases"/>
    <property type="match status" value="1"/>
</dbReference>
<dbReference type="GO" id="GO:0006520">
    <property type="term" value="P:amino acid metabolic process"/>
    <property type="evidence" value="ECO:0007669"/>
    <property type="project" value="InterPro"/>
</dbReference>
<evidence type="ECO:0000256" key="3">
    <source>
        <dbReference type="ARBA" id="ARBA00012753"/>
    </source>
</evidence>
<evidence type="ECO:0000256" key="5">
    <source>
        <dbReference type="ARBA" id="ARBA00022679"/>
    </source>
</evidence>
<comment type="similarity">
    <text evidence="2">Belongs to the class-I pyridoxal-phosphate-dependent aminotransferase family.</text>
</comment>
<evidence type="ECO:0000256" key="7">
    <source>
        <dbReference type="ARBA" id="ARBA00049185"/>
    </source>
</evidence>
<reference evidence="9 10" key="1">
    <citation type="submission" date="2019-03" db="EMBL/GenBank/DDBJ databases">
        <title>Bradyrhizobium strains diversity.</title>
        <authorList>
            <person name="Urquiaga M.C.O."/>
            <person name="Hungria M."/>
            <person name="Delamuta J.R.M."/>
            <person name="Klepa M.S."/>
        </authorList>
    </citation>
    <scope>NUCLEOTIDE SEQUENCE [LARGE SCALE GENOMIC DNA]</scope>
    <source>
        <strain evidence="9 10">CNPSo 3426</strain>
    </source>
</reference>
<dbReference type="PANTHER" id="PTHR46383:SF1">
    <property type="entry name" value="ASPARTATE AMINOTRANSFERASE"/>
    <property type="match status" value="1"/>
</dbReference>
<keyword evidence="5 9" id="KW-0808">Transferase</keyword>
<comment type="caution">
    <text evidence="9">The sequence shown here is derived from an EMBL/GenBank/DDBJ whole genome shotgun (WGS) entry which is preliminary data.</text>
</comment>
<dbReference type="Pfam" id="PF00155">
    <property type="entry name" value="Aminotran_1_2"/>
    <property type="match status" value="1"/>
</dbReference>
<evidence type="ECO:0000256" key="2">
    <source>
        <dbReference type="ARBA" id="ARBA00007441"/>
    </source>
</evidence>
<dbReference type="InterPro" id="IPR015422">
    <property type="entry name" value="PyrdxlP-dep_Trfase_small"/>
</dbReference>
<dbReference type="InterPro" id="IPR004839">
    <property type="entry name" value="Aminotransferase_I/II_large"/>
</dbReference>
<dbReference type="InterPro" id="IPR015424">
    <property type="entry name" value="PyrdxlP-dep_Trfase"/>
</dbReference>
<protein>
    <recommendedName>
        <fullName evidence="3">aspartate transaminase</fullName>
        <ecNumber evidence="3">2.6.1.1</ecNumber>
    </recommendedName>
</protein>
<dbReference type="Gene3D" id="3.90.1150.10">
    <property type="entry name" value="Aspartate Aminotransferase, domain 1"/>
    <property type="match status" value="1"/>
</dbReference>
<comment type="cofactor">
    <cofactor evidence="1">
        <name>pyridoxal 5'-phosphate</name>
        <dbReference type="ChEBI" id="CHEBI:597326"/>
    </cofactor>
</comment>
<accession>A0A4Y9P618</accession>
<evidence type="ECO:0000256" key="1">
    <source>
        <dbReference type="ARBA" id="ARBA00001933"/>
    </source>
</evidence>
<dbReference type="AlphaFoldDB" id="A0A4Y9P618"/>
<dbReference type="Proteomes" id="UP000297700">
    <property type="component" value="Unassembled WGS sequence"/>
</dbReference>
<keyword evidence="4 9" id="KW-0032">Aminotransferase</keyword>
<keyword evidence="6" id="KW-0663">Pyridoxal phosphate</keyword>
<organism evidence="9 10">
    <name type="scientific">Bradyrhizobium frederickii</name>
    <dbReference type="NCBI Taxonomy" id="2560054"/>
    <lineage>
        <taxon>Bacteria</taxon>
        <taxon>Pseudomonadati</taxon>
        <taxon>Pseudomonadota</taxon>
        <taxon>Alphaproteobacteria</taxon>
        <taxon>Hyphomicrobiales</taxon>
        <taxon>Nitrobacteraceae</taxon>
        <taxon>Bradyrhizobium</taxon>
    </lineage>
</organism>
<evidence type="ECO:0000259" key="8">
    <source>
        <dbReference type="Pfam" id="PF00155"/>
    </source>
</evidence>
<gene>
    <name evidence="9" type="ORF">E4K64_14615</name>
</gene>
<dbReference type="InterPro" id="IPR050596">
    <property type="entry name" value="AspAT/PAT-like"/>
</dbReference>
<dbReference type="EMBL" id="SPQS01000007">
    <property type="protein sequence ID" value="TFV75820.1"/>
    <property type="molecule type" value="Genomic_DNA"/>
</dbReference>
<dbReference type="PANTHER" id="PTHR46383">
    <property type="entry name" value="ASPARTATE AMINOTRANSFERASE"/>
    <property type="match status" value="1"/>
</dbReference>
<evidence type="ECO:0000256" key="4">
    <source>
        <dbReference type="ARBA" id="ARBA00022576"/>
    </source>
</evidence>
<comment type="catalytic activity">
    <reaction evidence="7">
        <text>L-aspartate + 2-oxoglutarate = oxaloacetate + L-glutamate</text>
        <dbReference type="Rhea" id="RHEA:21824"/>
        <dbReference type="ChEBI" id="CHEBI:16452"/>
        <dbReference type="ChEBI" id="CHEBI:16810"/>
        <dbReference type="ChEBI" id="CHEBI:29985"/>
        <dbReference type="ChEBI" id="CHEBI:29991"/>
        <dbReference type="EC" id="2.6.1.1"/>
    </reaction>
</comment>
<name>A0A4Y9P618_9BRAD</name>
<dbReference type="GO" id="GO:0004069">
    <property type="term" value="F:L-aspartate:2-oxoglutarate aminotransferase activity"/>
    <property type="evidence" value="ECO:0007669"/>
    <property type="project" value="UniProtKB-EC"/>
</dbReference>
<sequence>MPSRCKGRRRFSDIGISALNATPGFRCSEPEYAFYVFVNVAGLLGCRTPAGKLIENDLDVATYLLNEAGVGVVHGAAFGMSPYVRIAYAVDTDVLRAACDRIRKTCETLVRPS</sequence>
<proteinExistence type="inferred from homology"/>
<dbReference type="RefSeq" id="WP_135164147.1">
    <property type="nucleotide sequence ID" value="NZ_SPQS01000007.1"/>
</dbReference>
<feature type="domain" description="Aminotransferase class I/classII large" evidence="8">
    <location>
        <begin position="17"/>
        <end position="102"/>
    </location>
</feature>
<evidence type="ECO:0000313" key="10">
    <source>
        <dbReference type="Proteomes" id="UP000297700"/>
    </source>
</evidence>
<dbReference type="GO" id="GO:0030170">
    <property type="term" value="F:pyridoxal phosphate binding"/>
    <property type="evidence" value="ECO:0007669"/>
    <property type="project" value="InterPro"/>
</dbReference>
<evidence type="ECO:0000313" key="9">
    <source>
        <dbReference type="EMBL" id="TFV75820.1"/>
    </source>
</evidence>
<dbReference type="EC" id="2.6.1.1" evidence="3"/>